<proteinExistence type="predicted"/>
<evidence type="ECO:0000313" key="2">
    <source>
        <dbReference type="Proteomes" id="UP000008850"/>
    </source>
</evidence>
<dbReference type="STRING" id="1082931.KKY_3486"/>
<reference evidence="1 2" key="1">
    <citation type="journal article" date="2012" name="J. Bacteriol.">
        <title>Complete genome sequence of Pelagibacterium halotolerans B2T.</title>
        <authorList>
            <person name="Huo Y.Y."/>
            <person name="Cheng H."/>
            <person name="Han X.F."/>
            <person name="Jiang X.W."/>
            <person name="Sun C."/>
            <person name="Zhang X.Q."/>
            <person name="Zhu X.F."/>
            <person name="Liu Y.F."/>
            <person name="Li P.F."/>
            <person name="Ni P.X."/>
            <person name="Wu M."/>
        </authorList>
    </citation>
    <scope>NUCLEOTIDE SEQUENCE [LARGE SCALE GENOMIC DNA]</scope>
    <source>
        <strain evidence="2">DSM 22347 / JCM 15775 / CGMCC 1.7692 / B2</strain>
    </source>
</reference>
<dbReference type="EMBL" id="CP003075">
    <property type="protein sequence ID" value="AEQ53471.1"/>
    <property type="molecule type" value="Genomic_DNA"/>
</dbReference>
<keyword evidence="2" id="KW-1185">Reference proteome</keyword>
<evidence type="ECO:0000313" key="1">
    <source>
        <dbReference type="EMBL" id="AEQ53471.1"/>
    </source>
</evidence>
<gene>
    <name evidence="1" type="ordered locus">KKY_3486</name>
</gene>
<dbReference type="AlphaFoldDB" id="G4R9D7"/>
<dbReference type="Proteomes" id="UP000008850">
    <property type="component" value="Chromosome"/>
</dbReference>
<protein>
    <submittedName>
        <fullName evidence="1">Uncharacterized protein</fullName>
    </submittedName>
</protein>
<dbReference type="HOGENOM" id="CLU_3219819_0_0_5"/>
<dbReference type="KEGG" id="phl:KKY_3486"/>
<accession>G4R9D7</accession>
<organism evidence="1 2">
    <name type="scientific">Pelagibacterium halotolerans (strain DSM 22347 / JCM 15775 / CGMCC 1.7692 / B2)</name>
    <dbReference type="NCBI Taxonomy" id="1082931"/>
    <lineage>
        <taxon>Bacteria</taxon>
        <taxon>Pseudomonadati</taxon>
        <taxon>Pseudomonadota</taxon>
        <taxon>Alphaproteobacteria</taxon>
        <taxon>Hyphomicrobiales</taxon>
        <taxon>Devosiaceae</taxon>
        <taxon>Pelagibacterium</taxon>
    </lineage>
</organism>
<sequence>MGLQTVAARDRKLEPVPAVIPDVIRDPVTGSAGGAFLAAHAATM</sequence>
<name>G4R9D7_PELHB</name>